<evidence type="ECO:0000313" key="2">
    <source>
        <dbReference type="Proteomes" id="UP000814128"/>
    </source>
</evidence>
<sequence length="354" mass="39065">MPDVGPAPFPDDVPIVPLVVIDYGLIKRREISEIDKLWEAATHSGFWYLKNYGPEEAIDGMFAMGEETMDLPLEEKMKFTQGTEGRSFGYKFAEANAVDEHGTPENVEYINISREDALAWPDVVHRTYPETVVARMENTIIPFVRQSMEVNGTLIDVLNDKLGLPEGTLAGKHAPDMHSGSEARTIKSPKNQNVSDSKVLLGAHTDFGSLTFLHHRIIGGLQVMLPGSEEWKYVKPIPRHAICNIGDALHIFSGGILISSLHRVVPPPKAQAAHERWSVVFHSRPGDHVVLEALSEKSEAIAKAVATAPPGQSSIGSTAGEWYARRMKNRLLVNRKGRETYLASAGTEHNTSVY</sequence>
<comment type="caution">
    <text evidence="1">The sequence shown here is derived from an EMBL/GenBank/DDBJ whole genome shotgun (WGS) entry which is preliminary data.</text>
</comment>
<protein>
    <submittedName>
        <fullName evidence="1">Clavaminate synthase-like protein</fullName>
    </submittedName>
</protein>
<dbReference type="Proteomes" id="UP000814128">
    <property type="component" value="Unassembled WGS sequence"/>
</dbReference>
<dbReference type="EMBL" id="MU273471">
    <property type="protein sequence ID" value="KAI0036433.1"/>
    <property type="molecule type" value="Genomic_DNA"/>
</dbReference>
<keyword evidence="2" id="KW-1185">Reference proteome</keyword>
<gene>
    <name evidence="1" type="ORF">K488DRAFT_75964</name>
</gene>
<accession>A0ACB8QX99</accession>
<proteinExistence type="predicted"/>
<evidence type="ECO:0000313" key="1">
    <source>
        <dbReference type="EMBL" id="KAI0036433.1"/>
    </source>
</evidence>
<organism evidence="1 2">
    <name type="scientific">Vararia minispora EC-137</name>
    <dbReference type="NCBI Taxonomy" id="1314806"/>
    <lineage>
        <taxon>Eukaryota</taxon>
        <taxon>Fungi</taxon>
        <taxon>Dikarya</taxon>
        <taxon>Basidiomycota</taxon>
        <taxon>Agaricomycotina</taxon>
        <taxon>Agaricomycetes</taxon>
        <taxon>Russulales</taxon>
        <taxon>Lachnocladiaceae</taxon>
        <taxon>Vararia</taxon>
    </lineage>
</organism>
<name>A0ACB8QX99_9AGAM</name>
<reference evidence="1" key="2">
    <citation type="journal article" date="2022" name="New Phytol.">
        <title>Evolutionary transition to the ectomycorrhizal habit in the genomes of a hyperdiverse lineage of mushroom-forming fungi.</title>
        <authorList>
            <person name="Looney B."/>
            <person name="Miyauchi S."/>
            <person name="Morin E."/>
            <person name="Drula E."/>
            <person name="Courty P.E."/>
            <person name="Kohler A."/>
            <person name="Kuo A."/>
            <person name="LaButti K."/>
            <person name="Pangilinan J."/>
            <person name="Lipzen A."/>
            <person name="Riley R."/>
            <person name="Andreopoulos W."/>
            <person name="He G."/>
            <person name="Johnson J."/>
            <person name="Nolan M."/>
            <person name="Tritt A."/>
            <person name="Barry K.W."/>
            <person name="Grigoriev I.V."/>
            <person name="Nagy L.G."/>
            <person name="Hibbett D."/>
            <person name="Henrissat B."/>
            <person name="Matheny P.B."/>
            <person name="Labbe J."/>
            <person name="Martin F.M."/>
        </authorList>
    </citation>
    <scope>NUCLEOTIDE SEQUENCE</scope>
    <source>
        <strain evidence="1">EC-137</strain>
    </source>
</reference>
<reference evidence="1" key="1">
    <citation type="submission" date="2021-02" db="EMBL/GenBank/DDBJ databases">
        <authorList>
            <consortium name="DOE Joint Genome Institute"/>
            <person name="Ahrendt S."/>
            <person name="Looney B.P."/>
            <person name="Miyauchi S."/>
            <person name="Morin E."/>
            <person name="Drula E."/>
            <person name="Courty P.E."/>
            <person name="Chicoki N."/>
            <person name="Fauchery L."/>
            <person name="Kohler A."/>
            <person name="Kuo A."/>
            <person name="Labutti K."/>
            <person name="Pangilinan J."/>
            <person name="Lipzen A."/>
            <person name="Riley R."/>
            <person name="Andreopoulos W."/>
            <person name="He G."/>
            <person name="Johnson J."/>
            <person name="Barry K.W."/>
            <person name="Grigoriev I.V."/>
            <person name="Nagy L."/>
            <person name="Hibbett D."/>
            <person name="Henrissat B."/>
            <person name="Matheny P.B."/>
            <person name="Labbe J."/>
            <person name="Martin F."/>
        </authorList>
    </citation>
    <scope>NUCLEOTIDE SEQUENCE</scope>
    <source>
        <strain evidence="1">EC-137</strain>
    </source>
</reference>